<gene>
    <name evidence="1" type="ORF">ADIS_4340</name>
</gene>
<comment type="caution">
    <text evidence="1">The sequence shown here is derived from an EMBL/GenBank/DDBJ whole genome shotgun (WGS) entry which is preliminary data.</text>
</comment>
<accession>R7ZMD5</accession>
<keyword evidence="2" id="KW-1185">Reference proteome</keyword>
<reference evidence="1 2" key="1">
    <citation type="submission" date="2013-02" db="EMBL/GenBank/DDBJ databases">
        <title>A novel strain isolated from Lonar lake, Maharashtra, India.</title>
        <authorList>
            <person name="Singh A."/>
        </authorList>
    </citation>
    <scope>NUCLEOTIDE SEQUENCE [LARGE SCALE GENOMIC DNA]</scope>
    <source>
        <strain evidence="1 2">AK24</strain>
    </source>
</reference>
<proteinExistence type="predicted"/>
<dbReference type="AlphaFoldDB" id="R7ZMD5"/>
<evidence type="ECO:0000313" key="2">
    <source>
        <dbReference type="Proteomes" id="UP000013909"/>
    </source>
</evidence>
<sequence>MASSYLISFDRDDSQLVSFHVVVAIRNRGNWVLRPETGILFNPGESGKFWSLGLGVSRRFGG</sequence>
<organism evidence="1 2">
    <name type="scientific">Lunatimonas lonarensis</name>
    <dbReference type="NCBI Taxonomy" id="1232681"/>
    <lineage>
        <taxon>Bacteria</taxon>
        <taxon>Pseudomonadati</taxon>
        <taxon>Bacteroidota</taxon>
        <taxon>Cytophagia</taxon>
        <taxon>Cytophagales</taxon>
        <taxon>Cyclobacteriaceae</taxon>
    </lineage>
</organism>
<evidence type="ECO:0000313" key="1">
    <source>
        <dbReference type="EMBL" id="EON75169.1"/>
    </source>
</evidence>
<dbReference type="Proteomes" id="UP000013909">
    <property type="component" value="Unassembled WGS sequence"/>
</dbReference>
<protein>
    <submittedName>
        <fullName evidence="1">Uncharacterized protein</fullName>
    </submittedName>
</protein>
<dbReference type="STRING" id="1232681.ADIS_4340"/>
<name>R7ZMD5_9BACT</name>
<dbReference type="EMBL" id="AQHR01000110">
    <property type="protein sequence ID" value="EON75169.1"/>
    <property type="molecule type" value="Genomic_DNA"/>
</dbReference>